<reference evidence="3" key="1">
    <citation type="submission" date="2016-11" db="UniProtKB">
        <authorList>
            <consortium name="WormBaseParasite"/>
        </authorList>
    </citation>
    <scope>IDENTIFICATION</scope>
</reference>
<protein>
    <submittedName>
        <fullName evidence="3">Ovule protein</fullName>
    </submittedName>
</protein>
<evidence type="ECO:0000256" key="1">
    <source>
        <dbReference type="SAM" id="MobiDB-lite"/>
    </source>
</evidence>
<dbReference type="WBParaSite" id="Hba_10742">
    <property type="protein sequence ID" value="Hba_10742"/>
    <property type="gene ID" value="Hba_10742"/>
</dbReference>
<evidence type="ECO:0000313" key="3">
    <source>
        <dbReference type="WBParaSite" id="Hba_10742"/>
    </source>
</evidence>
<sequence length="93" mass="10569">MHDEHEHDHLSRDQIRAPKVSLRSMSKSDPHLNIPHLLMSQDETHPSLNRIVSGLFHVNNALHTPITSCDNLQDLHHGTLLSSSKHHLLPNET</sequence>
<evidence type="ECO:0000313" key="2">
    <source>
        <dbReference type="Proteomes" id="UP000095283"/>
    </source>
</evidence>
<organism evidence="2 3">
    <name type="scientific">Heterorhabditis bacteriophora</name>
    <name type="common">Entomopathogenic nematode worm</name>
    <dbReference type="NCBI Taxonomy" id="37862"/>
    <lineage>
        <taxon>Eukaryota</taxon>
        <taxon>Metazoa</taxon>
        <taxon>Ecdysozoa</taxon>
        <taxon>Nematoda</taxon>
        <taxon>Chromadorea</taxon>
        <taxon>Rhabditida</taxon>
        <taxon>Rhabditina</taxon>
        <taxon>Rhabditomorpha</taxon>
        <taxon>Strongyloidea</taxon>
        <taxon>Heterorhabditidae</taxon>
        <taxon>Heterorhabditis</taxon>
    </lineage>
</organism>
<feature type="compositionally biased region" description="Basic and acidic residues" evidence="1">
    <location>
        <begin position="1"/>
        <end position="16"/>
    </location>
</feature>
<dbReference type="Proteomes" id="UP000095283">
    <property type="component" value="Unplaced"/>
</dbReference>
<proteinExistence type="predicted"/>
<dbReference type="AlphaFoldDB" id="A0A1I7WZY4"/>
<accession>A0A1I7WZY4</accession>
<feature type="region of interest" description="Disordered" evidence="1">
    <location>
        <begin position="1"/>
        <end position="28"/>
    </location>
</feature>
<keyword evidence="2" id="KW-1185">Reference proteome</keyword>
<name>A0A1I7WZY4_HETBA</name>